<gene>
    <name evidence="1" type="ORF">PDJAM_G00106360</name>
</gene>
<evidence type="ECO:0000313" key="2">
    <source>
        <dbReference type="Proteomes" id="UP000830395"/>
    </source>
</evidence>
<accession>A0ACC5Y195</accession>
<evidence type="ECO:0000313" key="1">
    <source>
        <dbReference type="EMBL" id="MCJ8729441.1"/>
    </source>
</evidence>
<organism evidence="1 2">
    <name type="scientific">Pangasius djambal</name>
    <dbReference type="NCBI Taxonomy" id="1691987"/>
    <lineage>
        <taxon>Eukaryota</taxon>
        <taxon>Metazoa</taxon>
        <taxon>Chordata</taxon>
        <taxon>Craniata</taxon>
        <taxon>Vertebrata</taxon>
        <taxon>Euteleostomi</taxon>
        <taxon>Actinopterygii</taxon>
        <taxon>Neopterygii</taxon>
        <taxon>Teleostei</taxon>
        <taxon>Ostariophysi</taxon>
        <taxon>Siluriformes</taxon>
        <taxon>Pangasiidae</taxon>
        <taxon>Pangasius</taxon>
    </lineage>
</organism>
<sequence>MYLLTSSFLMLTVAIKKRSRVPGVIITQYVERIPPGKSTPDFIRKPMAINIQEGKSAIFRAVVTGEPEPTITWARNKGDISDPEKYNTKYDERAGEYTLQFEYPCLSQSAFWHGFGRWEKTREVGGNPHGRAEHAQKLHTNHNPSSGLKPWTLEL</sequence>
<dbReference type="Proteomes" id="UP000830395">
    <property type="component" value="Chromosome 2"/>
</dbReference>
<reference evidence="1" key="1">
    <citation type="submission" date="2020-02" db="EMBL/GenBank/DDBJ databases">
        <title>Genome sequencing of the panga catfish, Pangasius djambal.</title>
        <authorList>
            <person name="Wen M."/>
            <person name="Zahm M."/>
            <person name="Roques C."/>
            <person name="Cabau C."/>
            <person name="Klopp C."/>
            <person name="Donnadieu C."/>
            <person name="Jouanno E."/>
            <person name="Avarre J.-C."/>
            <person name="Campet M."/>
            <person name="Ha T."/>
            <person name="Dugue R."/>
            <person name="Lampietro C."/>
            <person name="Louis A."/>
            <person name="Herpin A."/>
            <person name="Echchiki A."/>
            <person name="Berthelot C."/>
            <person name="Parey E."/>
            <person name="Roest-Crollius H."/>
            <person name="Braasch I."/>
            <person name="Postlethwait J.H."/>
            <person name="Bobe J."/>
            <person name="Montfort J."/>
            <person name="Bouchez O."/>
            <person name="Begum T."/>
            <person name="Schartl M."/>
            <person name="Gustiano R."/>
            <person name="Guiguen Y."/>
        </authorList>
    </citation>
    <scope>NUCLEOTIDE SEQUENCE</scope>
    <source>
        <strain evidence="1">Pdj_M5554</strain>
    </source>
</reference>
<comment type="caution">
    <text evidence="1">The sequence shown here is derived from an EMBL/GenBank/DDBJ whole genome shotgun (WGS) entry which is preliminary data.</text>
</comment>
<dbReference type="EMBL" id="CM040976">
    <property type="protein sequence ID" value="MCJ8729441.1"/>
    <property type="molecule type" value="Genomic_DNA"/>
</dbReference>
<proteinExistence type="predicted"/>
<protein>
    <submittedName>
        <fullName evidence="1">Uncharacterized protein</fullName>
    </submittedName>
</protein>
<name>A0ACC5Y195_9TELE</name>
<keyword evidence="2" id="KW-1185">Reference proteome</keyword>